<sequence>MRLDHGVSPLSCHTLPNERAAATGSACRHKGRQRLKPPCRPSVRACGAQYLVRAS</sequence>
<protein>
    <submittedName>
        <fullName evidence="2">Uncharacterized protein</fullName>
    </submittedName>
</protein>
<dbReference type="EMBL" id="KE504258">
    <property type="protein sequence ID" value="EPS93762.1"/>
    <property type="molecule type" value="Genomic_DNA"/>
</dbReference>
<feature type="compositionally biased region" description="Basic residues" evidence="1">
    <location>
        <begin position="27"/>
        <end position="37"/>
    </location>
</feature>
<feature type="region of interest" description="Disordered" evidence="1">
    <location>
        <begin position="19"/>
        <end position="38"/>
    </location>
</feature>
<keyword evidence="3" id="KW-1185">Reference proteome</keyword>
<evidence type="ECO:0000256" key="1">
    <source>
        <dbReference type="SAM" id="MobiDB-lite"/>
    </source>
</evidence>
<proteinExistence type="predicted"/>
<organism evidence="2 3">
    <name type="scientific">Fomitopsis schrenkii</name>
    <name type="common">Brown rot fungus</name>
    <dbReference type="NCBI Taxonomy" id="2126942"/>
    <lineage>
        <taxon>Eukaryota</taxon>
        <taxon>Fungi</taxon>
        <taxon>Dikarya</taxon>
        <taxon>Basidiomycota</taxon>
        <taxon>Agaricomycotina</taxon>
        <taxon>Agaricomycetes</taxon>
        <taxon>Polyporales</taxon>
        <taxon>Fomitopsis</taxon>
    </lineage>
</organism>
<name>S8DMA1_FOMSC</name>
<dbReference type="Proteomes" id="UP000015241">
    <property type="component" value="Unassembled WGS sequence"/>
</dbReference>
<dbReference type="HOGENOM" id="CLU_3032338_0_0_1"/>
<accession>S8DMA1</accession>
<evidence type="ECO:0000313" key="2">
    <source>
        <dbReference type="EMBL" id="EPS93762.1"/>
    </source>
</evidence>
<evidence type="ECO:0000313" key="3">
    <source>
        <dbReference type="Proteomes" id="UP000015241"/>
    </source>
</evidence>
<reference evidence="2 3" key="1">
    <citation type="journal article" date="2012" name="Science">
        <title>The Paleozoic origin of enzymatic lignin decomposition reconstructed from 31 fungal genomes.</title>
        <authorList>
            <person name="Floudas D."/>
            <person name="Binder M."/>
            <person name="Riley R."/>
            <person name="Barry K."/>
            <person name="Blanchette R.A."/>
            <person name="Henrissat B."/>
            <person name="Martinez A.T."/>
            <person name="Otillar R."/>
            <person name="Spatafora J.W."/>
            <person name="Yadav J.S."/>
            <person name="Aerts A."/>
            <person name="Benoit I."/>
            <person name="Boyd A."/>
            <person name="Carlson A."/>
            <person name="Copeland A."/>
            <person name="Coutinho P.M."/>
            <person name="de Vries R.P."/>
            <person name="Ferreira P."/>
            <person name="Findley K."/>
            <person name="Foster B."/>
            <person name="Gaskell J."/>
            <person name="Glotzer D."/>
            <person name="Gorecki P."/>
            <person name="Heitman J."/>
            <person name="Hesse C."/>
            <person name="Hori C."/>
            <person name="Igarashi K."/>
            <person name="Jurgens J.A."/>
            <person name="Kallen N."/>
            <person name="Kersten P."/>
            <person name="Kohler A."/>
            <person name="Kuees U."/>
            <person name="Kumar T.K.A."/>
            <person name="Kuo A."/>
            <person name="LaButti K."/>
            <person name="Larrondo L.F."/>
            <person name="Lindquist E."/>
            <person name="Ling A."/>
            <person name="Lombard V."/>
            <person name="Lucas S."/>
            <person name="Lundell T."/>
            <person name="Martin R."/>
            <person name="McLaughlin D.J."/>
            <person name="Morgenstern I."/>
            <person name="Morin E."/>
            <person name="Murat C."/>
            <person name="Nagy L.G."/>
            <person name="Nolan M."/>
            <person name="Ohm R.A."/>
            <person name="Patyshakuliyeva A."/>
            <person name="Rokas A."/>
            <person name="Ruiz-Duenas F.J."/>
            <person name="Sabat G."/>
            <person name="Salamov A."/>
            <person name="Samejima M."/>
            <person name="Schmutz J."/>
            <person name="Slot J.C."/>
            <person name="St John F."/>
            <person name="Stenlid J."/>
            <person name="Sun H."/>
            <person name="Sun S."/>
            <person name="Syed K."/>
            <person name="Tsang A."/>
            <person name="Wiebenga A."/>
            <person name="Young D."/>
            <person name="Pisabarro A."/>
            <person name="Eastwood D.C."/>
            <person name="Martin F."/>
            <person name="Cullen D."/>
            <person name="Grigoriev I.V."/>
            <person name="Hibbett D.S."/>
        </authorList>
    </citation>
    <scope>NUCLEOTIDE SEQUENCE</scope>
    <source>
        <strain evidence="3">FP-58527</strain>
    </source>
</reference>
<gene>
    <name evidence="2" type="ORF">FOMPIDRAFT_1026435</name>
</gene>
<dbReference type="InParanoid" id="S8DMA1"/>
<dbReference type="AlphaFoldDB" id="S8DMA1"/>